<feature type="domain" description="Peptidase G2 IMC autoproteolytic cleavage" evidence="1">
    <location>
        <begin position="6"/>
        <end position="170"/>
    </location>
</feature>
<keyword evidence="3" id="KW-1185">Reference proteome</keyword>
<gene>
    <name evidence="2" type="ORF">CYR32_01695</name>
</gene>
<dbReference type="Pfam" id="PF11962">
    <property type="entry name" value="Peptidase_G2"/>
    <property type="match status" value="1"/>
</dbReference>
<dbReference type="InterPro" id="IPR021865">
    <property type="entry name" value="Peptidase_G2"/>
</dbReference>
<dbReference type="OrthoDB" id="2942004at2"/>
<organism evidence="2 3">
    <name type="scientific">Chimaeribacter coloradensis</name>
    <dbReference type="NCBI Taxonomy" id="2060068"/>
    <lineage>
        <taxon>Bacteria</taxon>
        <taxon>Pseudomonadati</taxon>
        <taxon>Pseudomonadota</taxon>
        <taxon>Gammaproteobacteria</taxon>
        <taxon>Enterobacterales</taxon>
        <taxon>Yersiniaceae</taxon>
        <taxon>Chimaeribacter</taxon>
    </lineage>
</organism>
<sequence>MLVSSLVAWEGSKVRLAKVGGKEFSAHSRTFTMLLGDTAFTWADRYQRDEFGELVYGEVWDEEAGGWEQSLNDGEGGYKGAYINAPLENSAFDINQEQVKRSDRRDEWTPVALLEEVHVRVDASVVVDGYVSPSETAGLGTYSEEPTRIHCMEIRSPYDSKKGYAVALCLRD</sequence>
<name>A0A2N5ED96_9GAMM</name>
<comment type="caution">
    <text evidence="2">The sequence shown here is derived from an EMBL/GenBank/DDBJ whole genome shotgun (WGS) entry which is preliminary data.</text>
</comment>
<dbReference type="Gene3D" id="2.40.300.10">
    <property type="entry name" value="Head decoration protein D"/>
    <property type="match status" value="1"/>
</dbReference>
<accession>A0A2N5ED96</accession>
<evidence type="ECO:0000259" key="1">
    <source>
        <dbReference type="Pfam" id="PF11962"/>
    </source>
</evidence>
<reference evidence="2 3" key="1">
    <citation type="submission" date="2017-12" db="EMBL/GenBank/DDBJ databases">
        <title>Characterization of six clinical isolates of Enterochimera gen. nov., a novel genus of the Yersiniaciae family and the three species Enterochimera arupensis sp. nov., Enterochimera coloradensis sp. nov, and Enterochimera californica sp. nov.</title>
        <authorList>
            <person name="Rossi A."/>
            <person name="Fisher M."/>
        </authorList>
    </citation>
    <scope>NUCLEOTIDE SEQUENCE [LARGE SCALE GENOMIC DNA]</scope>
    <source>
        <strain evidence="3">2016-Iso4</strain>
    </source>
</reference>
<protein>
    <recommendedName>
        <fullName evidence="1">Peptidase G2 IMC autoproteolytic cleavage domain-containing protein</fullName>
    </recommendedName>
</protein>
<evidence type="ECO:0000313" key="3">
    <source>
        <dbReference type="Proteomes" id="UP000234503"/>
    </source>
</evidence>
<dbReference type="Gene3D" id="4.10.80.40">
    <property type="entry name" value="succinate dehydrogenase protein domain"/>
    <property type="match status" value="1"/>
</dbReference>
<evidence type="ECO:0000313" key="2">
    <source>
        <dbReference type="EMBL" id="PLR40482.1"/>
    </source>
</evidence>
<proteinExistence type="predicted"/>
<dbReference type="AlphaFoldDB" id="A0A2N5ED96"/>
<dbReference type="Proteomes" id="UP000234503">
    <property type="component" value="Unassembled WGS sequence"/>
</dbReference>
<dbReference type="EMBL" id="PJZH01000001">
    <property type="protein sequence ID" value="PLR40482.1"/>
    <property type="molecule type" value="Genomic_DNA"/>
</dbReference>